<dbReference type="Gene3D" id="1.25.40.10">
    <property type="entry name" value="Tetratricopeptide repeat domain"/>
    <property type="match status" value="8"/>
</dbReference>
<dbReference type="Pfam" id="PF13432">
    <property type="entry name" value="TPR_16"/>
    <property type="match status" value="3"/>
</dbReference>
<organism evidence="3">
    <name type="scientific">gut metagenome</name>
    <dbReference type="NCBI Taxonomy" id="749906"/>
    <lineage>
        <taxon>unclassified sequences</taxon>
        <taxon>metagenomes</taxon>
        <taxon>organismal metagenomes</taxon>
    </lineage>
</organism>
<comment type="caution">
    <text evidence="3">The sequence shown here is derived from an EMBL/GenBank/DDBJ whole genome shotgun (WGS) entry which is preliminary data.</text>
</comment>
<evidence type="ECO:0000256" key="2">
    <source>
        <dbReference type="ARBA" id="ARBA00022803"/>
    </source>
</evidence>
<evidence type="ECO:0000313" key="3">
    <source>
        <dbReference type="EMBL" id="EJX04868.1"/>
    </source>
</evidence>
<dbReference type="SMART" id="SM00028">
    <property type="entry name" value="TPR"/>
    <property type="match status" value="12"/>
</dbReference>
<dbReference type="InterPro" id="IPR011990">
    <property type="entry name" value="TPR-like_helical_dom_sf"/>
</dbReference>
<dbReference type="InterPro" id="IPR019734">
    <property type="entry name" value="TPR_rpt"/>
</dbReference>
<dbReference type="SUPFAM" id="SSF48452">
    <property type="entry name" value="TPR-like"/>
    <property type="match status" value="5"/>
</dbReference>
<dbReference type="PANTHER" id="PTHR45586:SF1">
    <property type="entry name" value="LIPOPOLYSACCHARIDE ASSEMBLY PROTEIN B"/>
    <property type="match status" value="1"/>
</dbReference>
<dbReference type="Pfam" id="PF13181">
    <property type="entry name" value="TPR_8"/>
    <property type="match status" value="1"/>
</dbReference>
<accession>J9GQU8</accession>
<gene>
    <name evidence="3" type="ORF">EVA_07034</name>
</gene>
<dbReference type="Pfam" id="PF13174">
    <property type="entry name" value="TPR_6"/>
    <property type="match status" value="1"/>
</dbReference>
<dbReference type="PROSITE" id="PS51257">
    <property type="entry name" value="PROKAR_LIPOPROTEIN"/>
    <property type="match status" value="1"/>
</dbReference>
<dbReference type="InterPro" id="IPR051012">
    <property type="entry name" value="CellSynth/LPSAsmb/PSIAsmb"/>
</dbReference>
<proteinExistence type="predicted"/>
<reference evidence="3" key="1">
    <citation type="journal article" date="2012" name="PLoS ONE">
        <title>Gene sets for utilization of primary and secondary nutrition supplies in the distal gut of endangered iberian lynx.</title>
        <authorList>
            <person name="Alcaide M."/>
            <person name="Messina E."/>
            <person name="Richter M."/>
            <person name="Bargiela R."/>
            <person name="Peplies J."/>
            <person name="Huws S.A."/>
            <person name="Newbold C.J."/>
            <person name="Golyshin P.N."/>
            <person name="Simon M.A."/>
            <person name="Lopez G."/>
            <person name="Yakimov M.M."/>
            <person name="Ferrer M."/>
        </authorList>
    </citation>
    <scope>NUCLEOTIDE SEQUENCE</scope>
</reference>
<dbReference type="PANTHER" id="PTHR45586">
    <property type="entry name" value="TPR REPEAT-CONTAINING PROTEIN PA4667"/>
    <property type="match status" value="1"/>
</dbReference>
<dbReference type="PROSITE" id="PS50005">
    <property type="entry name" value="TPR"/>
    <property type="match status" value="3"/>
</dbReference>
<sequence length="972" mass="111597">MNNMKKRTLWIAALLGGCSLSGFAQQAFPEDMSGDKAYKQVCKEYAWKGSQSLPLLQAYLDQYPDSRYANRVMFLMASAYYDDGKFAEAIAMFRSCNLEALPNADRDTGTLRLATAYLKTNNLREAAVWFRTLKEVSKKYQRDAVYHLAYIDYVEQRREKALAAFRSLETDEVYGELVPYYIGELELQQGNAREAAAVAERYLERYPISNYRPEMERILGEACFALKDYYQAIAPLEHYCEAVARPQRKAWYLLGMSHYQVGAYSKATEALGRVTTVSDALAQNAYLHQGLAYLQLKERNLARLAFEQASLTDFDRNIQEQALYNYALCIHETSYSPFAESVKVFERFLNQFPGSRYVERVNDYLIEVYLNTRSYEAALQSIAQIERPGPRILQAKQQLLYRLGTEKFANADFQGAIDAFNRSLALGSYDQPTKADAYYWRGESYYRLNQYAQAEQDMRQFLEWTNRPASDEQYLLAYYDLGYIFFKQQRYDQALPWFQKMMATPQAVRQEIGGDALNRIGDCHFHNRRFAEASQAYAQAANLYAPLGDYSLYQEGLVRGLQRDYNGKIQVLNRLLQNYPESSYMDEALYEQGRAFVQLEDNPHAIDRFRILVQRYPGSPMARRAANEIGLLYYQDDKYPEAIEAYKQVIADYPGSEEARQAQRDLKSIYIDLNQVDAYAAYAASLPGGVSFDASERDSLTYVAAERIYMRGDFEAARNSLVRYLQTFPEGAFSLQAHYYIGAIDCQRQATAEAMEHLDKVLAYPDNKYSEEAMRLRADLAFQTKDYAKALQVYRLWTAKATNEIHRQTAWTGVLRSARQLKDADAVLEAATVLLADAKLSPEVAAEVRYDRAKVYLESGKPEAAQADWKELAQDTRTVYGAEAKYRIAQQLFDTGQAEAAERELLHFIEVSTPHAYWLARSFVLLSDVYHQLGRDLDARQYLLSLQQNYQADDDIAGMIQSRLENLKSTNK</sequence>
<keyword evidence="1" id="KW-0677">Repeat</keyword>
<evidence type="ECO:0000256" key="1">
    <source>
        <dbReference type="ARBA" id="ARBA00022737"/>
    </source>
</evidence>
<name>J9GQU8_9ZZZZ</name>
<dbReference type="EMBL" id="AMCI01001659">
    <property type="protein sequence ID" value="EJX04868.1"/>
    <property type="molecule type" value="Genomic_DNA"/>
</dbReference>
<keyword evidence="2" id="KW-0802">TPR repeat</keyword>
<dbReference type="AlphaFoldDB" id="J9GQU8"/>
<protein>
    <submittedName>
        <fullName evidence="3">Tetratricopeptide repeat protein</fullName>
    </submittedName>
</protein>